<dbReference type="GO" id="GO:0016787">
    <property type="term" value="F:hydrolase activity"/>
    <property type="evidence" value="ECO:0007669"/>
    <property type="project" value="UniProtKB-KW"/>
</dbReference>
<keyword evidence="1" id="KW-0808">Transferase</keyword>
<dbReference type="SUPFAM" id="SSF53098">
    <property type="entry name" value="Ribonuclease H-like"/>
    <property type="match status" value="1"/>
</dbReference>
<keyword evidence="6" id="KW-0695">RNA-directed DNA polymerase</keyword>
<dbReference type="EMBL" id="WEKW01011761">
    <property type="protein sequence ID" value="NWI26651.1"/>
    <property type="molecule type" value="Genomic_DNA"/>
</dbReference>
<evidence type="ECO:0000313" key="8">
    <source>
        <dbReference type="EMBL" id="NWI26651.1"/>
    </source>
</evidence>
<evidence type="ECO:0000256" key="1">
    <source>
        <dbReference type="ARBA" id="ARBA00022679"/>
    </source>
</evidence>
<reference evidence="8" key="1">
    <citation type="submission" date="2019-10" db="EMBL/GenBank/DDBJ databases">
        <title>Bird 10,000 Genomes (B10K) Project - Family phase.</title>
        <authorList>
            <person name="Zhang G."/>
        </authorList>
    </citation>
    <scope>NUCLEOTIDE SEQUENCE</scope>
    <source>
        <strain evidence="8">B10K-DU-002-49</strain>
        <tissue evidence="8">Muscle</tissue>
    </source>
</reference>
<evidence type="ECO:0000256" key="4">
    <source>
        <dbReference type="ARBA" id="ARBA00022759"/>
    </source>
</evidence>
<gene>
    <name evidence="8" type="primary">Ervk8_1</name>
    <name evidence="8" type="ORF">SULDAC_R13958</name>
</gene>
<dbReference type="Pfam" id="PF00665">
    <property type="entry name" value="rve"/>
    <property type="match status" value="1"/>
</dbReference>
<sequence length="103" mass="11468">LRALQIWQTDVTHMLEFGRQKYVHVSIDTYSAAIWATAETGEKSRDVICHWCGAFAVLGVPSQIKTDNSPGYISAKTQEFLQQWGVQHVSGIPHSPQSQGIVE</sequence>
<dbReference type="PANTHER" id="PTHR41694">
    <property type="entry name" value="ENDOGENOUS RETROVIRUS GROUP K MEMBER POL PROTEIN"/>
    <property type="match status" value="1"/>
</dbReference>
<dbReference type="InterPro" id="IPR036397">
    <property type="entry name" value="RNaseH_sf"/>
</dbReference>
<feature type="non-terminal residue" evidence="8">
    <location>
        <position position="1"/>
    </location>
</feature>
<keyword evidence="5" id="KW-0378">Hydrolase</keyword>
<feature type="non-terminal residue" evidence="8">
    <location>
        <position position="103"/>
    </location>
</feature>
<keyword evidence="3" id="KW-0540">Nuclease</keyword>
<dbReference type="PROSITE" id="PS50994">
    <property type="entry name" value="INTEGRASE"/>
    <property type="match status" value="1"/>
</dbReference>
<feature type="domain" description="Integrase catalytic" evidence="7">
    <location>
        <begin position="1"/>
        <end position="103"/>
    </location>
</feature>
<dbReference type="GO" id="GO:0003964">
    <property type="term" value="F:RNA-directed DNA polymerase activity"/>
    <property type="evidence" value="ECO:0007669"/>
    <property type="project" value="UniProtKB-KW"/>
</dbReference>
<evidence type="ECO:0000313" key="9">
    <source>
        <dbReference type="Proteomes" id="UP000619137"/>
    </source>
</evidence>
<proteinExistence type="predicted"/>
<protein>
    <submittedName>
        <fullName evidence="8">POK8 protein</fullName>
    </submittedName>
</protein>
<dbReference type="GO" id="GO:0015074">
    <property type="term" value="P:DNA integration"/>
    <property type="evidence" value="ECO:0007669"/>
    <property type="project" value="InterPro"/>
</dbReference>
<accession>A0A851A0X1</accession>
<dbReference type="Gene3D" id="3.30.420.10">
    <property type="entry name" value="Ribonuclease H-like superfamily/Ribonuclease H"/>
    <property type="match status" value="1"/>
</dbReference>
<keyword evidence="2" id="KW-0548">Nucleotidyltransferase</keyword>
<dbReference type="PANTHER" id="PTHR41694:SF3">
    <property type="entry name" value="RNA-DIRECTED DNA POLYMERASE-RELATED"/>
    <property type="match status" value="1"/>
</dbReference>
<organism evidence="8 9">
    <name type="scientific">Sula dactylatra</name>
    <name type="common">Masked booby</name>
    <dbReference type="NCBI Taxonomy" id="56068"/>
    <lineage>
        <taxon>Eukaryota</taxon>
        <taxon>Metazoa</taxon>
        <taxon>Chordata</taxon>
        <taxon>Craniata</taxon>
        <taxon>Vertebrata</taxon>
        <taxon>Euteleostomi</taxon>
        <taxon>Archelosauria</taxon>
        <taxon>Archosauria</taxon>
        <taxon>Dinosauria</taxon>
        <taxon>Saurischia</taxon>
        <taxon>Theropoda</taxon>
        <taxon>Coelurosauria</taxon>
        <taxon>Aves</taxon>
        <taxon>Neognathae</taxon>
        <taxon>Neoaves</taxon>
        <taxon>Aequornithes</taxon>
        <taxon>Suliformes</taxon>
        <taxon>Sulidae</taxon>
        <taxon>Sula</taxon>
    </lineage>
</organism>
<comment type="caution">
    <text evidence="8">The sequence shown here is derived from an EMBL/GenBank/DDBJ whole genome shotgun (WGS) entry which is preliminary data.</text>
</comment>
<evidence type="ECO:0000256" key="2">
    <source>
        <dbReference type="ARBA" id="ARBA00022695"/>
    </source>
</evidence>
<keyword evidence="4" id="KW-0255">Endonuclease</keyword>
<evidence type="ECO:0000256" key="5">
    <source>
        <dbReference type="ARBA" id="ARBA00022801"/>
    </source>
</evidence>
<dbReference type="GO" id="GO:0035613">
    <property type="term" value="F:RNA stem-loop binding"/>
    <property type="evidence" value="ECO:0007669"/>
    <property type="project" value="TreeGrafter"/>
</dbReference>
<evidence type="ECO:0000259" key="7">
    <source>
        <dbReference type="PROSITE" id="PS50994"/>
    </source>
</evidence>
<dbReference type="InterPro" id="IPR012337">
    <property type="entry name" value="RNaseH-like_sf"/>
</dbReference>
<evidence type="ECO:0000256" key="3">
    <source>
        <dbReference type="ARBA" id="ARBA00022722"/>
    </source>
</evidence>
<name>A0A851A0X1_SULDA</name>
<keyword evidence="9" id="KW-1185">Reference proteome</keyword>
<dbReference type="Proteomes" id="UP000619137">
    <property type="component" value="Unassembled WGS sequence"/>
</dbReference>
<dbReference type="InterPro" id="IPR001584">
    <property type="entry name" value="Integrase_cat-core"/>
</dbReference>
<dbReference type="AlphaFoldDB" id="A0A851A0X1"/>
<dbReference type="GO" id="GO:0004519">
    <property type="term" value="F:endonuclease activity"/>
    <property type="evidence" value="ECO:0007669"/>
    <property type="project" value="UniProtKB-KW"/>
</dbReference>
<evidence type="ECO:0000256" key="6">
    <source>
        <dbReference type="ARBA" id="ARBA00022918"/>
    </source>
</evidence>